<name>A0A147BP28_IXORI</name>
<reference evidence="1" key="1">
    <citation type="journal article" date="2018" name="PLoS Negl. Trop. Dis.">
        <title>Sialome diversity of ticks revealed by RNAseq of single tick salivary glands.</title>
        <authorList>
            <person name="Perner J."/>
            <person name="Kropackova S."/>
            <person name="Kopacek P."/>
            <person name="Ribeiro J.M."/>
        </authorList>
    </citation>
    <scope>NUCLEOTIDE SEQUENCE</scope>
    <source>
        <strain evidence="1">Siblings of single egg batch collected in Ceske Budejovice</strain>
        <tissue evidence="1">Salivary glands</tissue>
    </source>
</reference>
<protein>
    <submittedName>
        <fullName evidence="1">Uncharacterized protein</fullName>
    </submittedName>
</protein>
<proteinExistence type="predicted"/>
<feature type="non-terminal residue" evidence="1">
    <location>
        <position position="1"/>
    </location>
</feature>
<organism evidence="1">
    <name type="scientific">Ixodes ricinus</name>
    <name type="common">Common tick</name>
    <name type="synonym">Acarus ricinus</name>
    <dbReference type="NCBI Taxonomy" id="34613"/>
    <lineage>
        <taxon>Eukaryota</taxon>
        <taxon>Metazoa</taxon>
        <taxon>Ecdysozoa</taxon>
        <taxon>Arthropoda</taxon>
        <taxon>Chelicerata</taxon>
        <taxon>Arachnida</taxon>
        <taxon>Acari</taxon>
        <taxon>Parasitiformes</taxon>
        <taxon>Ixodida</taxon>
        <taxon>Ixodoidea</taxon>
        <taxon>Ixodidae</taxon>
        <taxon>Ixodinae</taxon>
        <taxon>Ixodes</taxon>
    </lineage>
</organism>
<evidence type="ECO:0000313" key="1">
    <source>
        <dbReference type="EMBL" id="JAR92075.1"/>
    </source>
</evidence>
<dbReference type="AlphaFoldDB" id="A0A147BP28"/>
<dbReference type="EMBL" id="GEGO01003329">
    <property type="protein sequence ID" value="JAR92075.1"/>
    <property type="molecule type" value="Transcribed_RNA"/>
</dbReference>
<accession>A0A147BP28</accession>
<sequence length="79" mass="9124">INNVIEKRTPLPTRSCSISSKTMPLARVTLLQVSKGGQARKRQTKWEEDEAIKKLEERLSNRDLSIQEVLKRVQRYCGI</sequence>